<feature type="domain" description="ABC transporter" evidence="4">
    <location>
        <begin position="3"/>
        <end position="204"/>
    </location>
</feature>
<evidence type="ECO:0000256" key="1">
    <source>
        <dbReference type="ARBA" id="ARBA00022448"/>
    </source>
</evidence>
<accession>A0A9D7SB23</accession>
<keyword evidence="3 5" id="KW-0067">ATP-binding</keyword>
<keyword evidence="1" id="KW-0813">Transport</keyword>
<evidence type="ECO:0000313" key="6">
    <source>
        <dbReference type="Proteomes" id="UP000808349"/>
    </source>
</evidence>
<dbReference type="AlphaFoldDB" id="A0A9D7SB23"/>
<proteinExistence type="predicted"/>
<sequence length="204" mass="23653">MDINIEHLSKRFVTNRWIIKNMNLQCSSNTIYGISGQNGSGKTTLISMMSGLLVPTQGKIKWIHQERVLSEQEWYHHLNIAAPYADLFEYLTITELLDFHLKCKSFYDNMDATQFLDLCYLQPNKHSTIKSLSSGMKQRLKLCLAILTQSEVIFLDEPRSNLDTFAQQWYQELLLKFRKNRLIIIASNDAADFDLVDEVIQLNS</sequence>
<evidence type="ECO:0000256" key="2">
    <source>
        <dbReference type="ARBA" id="ARBA00022741"/>
    </source>
</evidence>
<keyword evidence="2" id="KW-0547">Nucleotide-binding</keyword>
<dbReference type="Pfam" id="PF00005">
    <property type="entry name" value="ABC_tran"/>
    <property type="match status" value="1"/>
</dbReference>
<dbReference type="Gene3D" id="3.40.50.300">
    <property type="entry name" value="P-loop containing nucleotide triphosphate hydrolases"/>
    <property type="match status" value="1"/>
</dbReference>
<dbReference type="InterPro" id="IPR017871">
    <property type="entry name" value="ABC_transporter-like_CS"/>
</dbReference>
<dbReference type="PANTHER" id="PTHR42939">
    <property type="entry name" value="ABC TRANSPORTER ATP-BINDING PROTEIN ALBC-RELATED"/>
    <property type="match status" value="1"/>
</dbReference>
<dbReference type="InterPro" id="IPR003593">
    <property type="entry name" value="AAA+_ATPase"/>
</dbReference>
<dbReference type="GO" id="GO:0005524">
    <property type="term" value="F:ATP binding"/>
    <property type="evidence" value="ECO:0007669"/>
    <property type="project" value="UniProtKB-KW"/>
</dbReference>
<dbReference type="GO" id="GO:0016887">
    <property type="term" value="F:ATP hydrolysis activity"/>
    <property type="evidence" value="ECO:0007669"/>
    <property type="project" value="InterPro"/>
</dbReference>
<evidence type="ECO:0000256" key="3">
    <source>
        <dbReference type="ARBA" id="ARBA00022840"/>
    </source>
</evidence>
<name>A0A9D7SB23_9BACT</name>
<organism evidence="5 6">
    <name type="scientific">Candidatus Defluviibacterium haderslevense</name>
    <dbReference type="NCBI Taxonomy" id="2981993"/>
    <lineage>
        <taxon>Bacteria</taxon>
        <taxon>Pseudomonadati</taxon>
        <taxon>Bacteroidota</taxon>
        <taxon>Saprospiria</taxon>
        <taxon>Saprospirales</taxon>
        <taxon>Saprospiraceae</taxon>
        <taxon>Candidatus Defluviibacterium</taxon>
    </lineage>
</organism>
<dbReference type="InterPro" id="IPR027417">
    <property type="entry name" value="P-loop_NTPase"/>
</dbReference>
<dbReference type="PROSITE" id="PS00211">
    <property type="entry name" value="ABC_TRANSPORTER_1"/>
    <property type="match status" value="1"/>
</dbReference>
<dbReference type="PROSITE" id="PS50893">
    <property type="entry name" value="ABC_TRANSPORTER_2"/>
    <property type="match status" value="1"/>
</dbReference>
<dbReference type="PANTHER" id="PTHR42939:SF1">
    <property type="entry name" value="ABC TRANSPORTER ATP-BINDING PROTEIN ALBC-RELATED"/>
    <property type="match status" value="1"/>
</dbReference>
<dbReference type="SMART" id="SM00382">
    <property type="entry name" value="AAA"/>
    <property type="match status" value="1"/>
</dbReference>
<comment type="caution">
    <text evidence="5">The sequence shown here is derived from an EMBL/GenBank/DDBJ whole genome shotgun (WGS) entry which is preliminary data.</text>
</comment>
<gene>
    <name evidence="5" type="ORF">IPO85_17960</name>
</gene>
<reference evidence="5 6" key="1">
    <citation type="submission" date="2020-10" db="EMBL/GenBank/DDBJ databases">
        <title>Connecting structure to function with the recovery of over 1000 high-quality activated sludge metagenome-assembled genomes encoding full-length rRNA genes using long-read sequencing.</title>
        <authorList>
            <person name="Singleton C.M."/>
            <person name="Petriglieri F."/>
            <person name="Kristensen J.M."/>
            <person name="Kirkegaard R.H."/>
            <person name="Michaelsen T.Y."/>
            <person name="Andersen M.H."/>
            <person name="Karst S.M."/>
            <person name="Dueholm M.S."/>
            <person name="Nielsen P.H."/>
            <person name="Albertsen M."/>
        </authorList>
    </citation>
    <scope>NUCLEOTIDE SEQUENCE [LARGE SCALE GENOMIC DNA]</scope>
    <source>
        <strain evidence="5">Ribe_18-Q3-R11-54_BAT3C.373</strain>
    </source>
</reference>
<protein>
    <submittedName>
        <fullName evidence="5">ABC transporter ATP-binding protein</fullName>
    </submittedName>
</protein>
<dbReference type="InterPro" id="IPR051782">
    <property type="entry name" value="ABC_Transporter_VariousFunc"/>
</dbReference>
<dbReference type="InterPro" id="IPR003439">
    <property type="entry name" value="ABC_transporter-like_ATP-bd"/>
</dbReference>
<evidence type="ECO:0000313" key="5">
    <source>
        <dbReference type="EMBL" id="MBK9719357.1"/>
    </source>
</evidence>
<dbReference type="Proteomes" id="UP000808349">
    <property type="component" value="Unassembled WGS sequence"/>
</dbReference>
<dbReference type="SUPFAM" id="SSF52540">
    <property type="entry name" value="P-loop containing nucleoside triphosphate hydrolases"/>
    <property type="match status" value="1"/>
</dbReference>
<dbReference type="EMBL" id="JADKFW010000019">
    <property type="protein sequence ID" value="MBK9719357.1"/>
    <property type="molecule type" value="Genomic_DNA"/>
</dbReference>
<evidence type="ECO:0000259" key="4">
    <source>
        <dbReference type="PROSITE" id="PS50893"/>
    </source>
</evidence>